<protein>
    <submittedName>
        <fullName evidence="1">Uncharacterized protein</fullName>
    </submittedName>
</protein>
<comment type="caution">
    <text evidence="1">The sequence shown here is derived from an EMBL/GenBank/DDBJ whole genome shotgun (WGS) entry which is preliminary data.</text>
</comment>
<dbReference type="AlphaFoldDB" id="A0A0F9JF55"/>
<organism evidence="1">
    <name type="scientific">marine sediment metagenome</name>
    <dbReference type="NCBI Taxonomy" id="412755"/>
    <lineage>
        <taxon>unclassified sequences</taxon>
        <taxon>metagenomes</taxon>
        <taxon>ecological metagenomes</taxon>
    </lineage>
</organism>
<accession>A0A0F9JF55</accession>
<sequence>MTECRLIKMLASHWVETPPKIIYTPKPDPEWMHRMRAQAILAQPDPIPPPCLILP</sequence>
<gene>
    <name evidence="1" type="ORF">LCGC14_1536970</name>
</gene>
<evidence type="ECO:0000313" key="1">
    <source>
        <dbReference type="EMBL" id="KKM60911.1"/>
    </source>
</evidence>
<reference evidence="1" key="1">
    <citation type="journal article" date="2015" name="Nature">
        <title>Complex archaea that bridge the gap between prokaryotes and eukaryotes.</title>
        <authorList>
            <person name="Spang A."/>
            <person name="Saw J.H."/>
            <person name="Jorgensen S.L."/>
            <person name="Zaremba-Niedzwiedzka K."/>
            <person name="Martijn J."/>
            <person name="Lind A.E."/>
            <person name="van Eijk R."/>
            <person name="Schleper C."/>
            <person name="Guy L."/>
            <person name="Ettema T.J."/>
        </authorList>
    </citation>
    <scope>NUCLEOTIDE SEQUENCE</scope>
</reference>
<dbReference type="EMBL" id="LAZR01011586">
    <property type="protein sequence ID" value="KKM60911.1"/>
    <property type="molecule type" value="Genomic_DNA"/>
</dbReference>
<name>A0A0F9JF55_9ZZZZ</name>
<proteinExistence type="predicted"/>